<keyword evidence="3" id="KW-0488">Methylation</keyword>
<dbReference type="InterPro" id="IPR004089">
    <property type="entry name" value="MCPsignal_dom"/>
</dbReference>
<dbReference type="Pfam" id="PF00672">
    <property type="entry name" value="HAMP"/>
    <property type="match status" value="1"/>
</dbReference>
<keyword evidence="6 11" id="KW-1133">Transmembrane helix</keyword>
<keyword evidence="2" id="KW-1003">Cell membrane</keyword>
<reference evidence="14 15" key="1">
    <citation type="journal article" date="2011" name="Environ. Microbiol.">
        <title>Genome of alkaliphilic Bacillus pseudofirmus OF4 reveals adaptations that support the ability to grow in an external pH range from 7.5 to 11.4.</title>
        <authorList>
            <person name="Janto B."/>
            <person name="Ahmed A."/>
            <person name="Ito M."/>
            <person name="Liu J."/>
            <person name="Hicks D.B."/>
            <person name="Pagni S."/>
            <person name="Fackelmayer O.J."/>
            <person name="Smith T.A."/>
            <person name="Earl J."/>
            <person name="Elbourne L.D."/>
            <person name="Hassan K."/>
            <person name="Paulsen I.T."/>
            <person name="Kolsto A.B."/>
            <person name="Tourasse N.J."/>
            <person name="Ehrlich G.D."/>
            <person name="Boissy R."/>
            <person name="Ivey D.M."/>
            <person name="Li G."/>
            <person name="Xue Y."/>
            <person name="Ma Y."/>
            <person name="Hu F.Z."/>
            <person name="Krulwich T.A."/>
        </authorList>
    </citation>
    <scope>NUCLEOTIDE SEQUENCE [LARGE SCALE GENOMIC DNA]</scope>
    <source>
        <strain evidence="15">ATCC BAA-2126 / JCM 17055 / OF4</strain>
    </source>
</reference>
<dbReference type="Gene3D" id="1.10.287.950">
    <property type="entry name" value="Methyl-accepting chemotaxis protein"/>
    <property type="match status" value="1"/>
</dbReference>
<feature type="domain" description="Methyl-accepting transducer" evidence="12">
    <location>
        <begin position="374"/>
        <end position="610"/>
    </location>
</feature>
<dbReference type="CDD" id="cd12912">
    <property type="entry name" value="PDC2_MCP_like"/>
    <property type="match status" value="1"/>
</dbReference>
<accession>D3G0X0</accession>
<evidence type="ECO:0000313" key="14">
    <source>
        <dbReference type="EMBL" id="ADC51996.1"/>
    </source>
</evidence>
<dbReference type="RefSeq" id="WP_012960925.1">
    <property type="nucleotide sequence ID" value="NC_013792.1"/>
</dbReference>
<feature type="domain" description="HAMP" evidence="13">
    <location>
        <begin position="303"/>
        <end position="355"/>
    </location>
</feature>
<keyword evidence="5 11" id="KW-0812">Transmembrane</keyword>
<dbReference type="HOGENOM" id="CLU_000445_107_19_9"/>
<dbReference type="GO" id="GO:0007165">
    <property type="term" value="P:signal transduction"/>
    <property type="evidence" value="ECO:0007669"/>
    <property type="project" value="UniProtKB-KW"/>
</dbReference>
<evidence type="ECO:0000256" key="11">
    <source>
        <dbReference type="SAM" id="Phobius"/>
    </source>
</evidence>
<comment type="subcellular location">
    <subcellularLocation>
        <location evidence="1">Cell membrane</location>
        <topology evidence="1">Multi-pass membrane protein</topology>
    </subcellularLocation>
</comment>
<dbReference type="InterPro" id="IPR029151">
    <property type="entry name" value="Sensor-like_sf"/>
</dbReference>
<evidence type="ECO:0000256" key="6">
    <source>
        <dbReference type="ARBA" id="ARBA00022989"/>
    </source>
</evidence>
<evidence type="ECO:0000256" key="7">
    <source>
        <dbReference type="ARBA" id="ARBA00023136"/>
    </source>
</evidence>
<name>D3G0X0_ALKPO</name>
<keyword evidence="8 10" id="KW-0807">Transducer</keyword>
<keyword evidence="14" id="KW-0614">Plasmid</keyword>
<proteinExistence type="inferred from homology"/>
<organism evidence="14 15">
    <name type="scientific">Alkalihalophilus pseudofirmus (strain ATCC BAA-2126 / JCM 17055 / OF4)</name>
    <name type="common">Bacillus pseudofirmus</name>
    <dbReference type="NCBI Taxonomy" id="398511"/>
    <lineage>
        <taxon>Bacteria</taxon>
        <taxon>Bacillati</taxon>
        <taxon>Bacillota</taxon>
        <taxon>Bacilli</taxon>
        <taxon>Bacillales</taxon>
        <taxon>Bacillaceae</taxon>
        <taxon>Alkalihalophilus</taxon>
    </lineage>
</organism>
<dbReference type="SUPFAM" id="SSF103190">
    <property type="entry name" value="Sensory domain-like"/>
    <property type="match status" value="1"/>
</dbReference>
<evidence type="ECO:0000256" key="9">
    <source>
        <dbReference type="ARBA" id="ARBA00029447"/>
    </source>
</evidence>
<dbReference type="PANTHER" id="PTHR32089">
    <property type="entry name" value="METHYL-ACCEPTING CHEMOTAXIS PROTEIN MCPB"/>
    <property type="match status" value="1"/>
</dbReference>
<evidence type="ECO:0000256" key="8">
    <source>
        <dbReference type="ARBA" id="ARBA00023224"/>
    </source>
</evidence>
<gene>
    <name evidence="14" type="primary">mcp</name>
    <name evidence="14" type="ordered locus">BpOF4_19984</name>
</gene>
<dbReference type="PANTHER" id="PTHR32089:SF114">
    <property type="entry name" value="METHYL-ACCEPTING CHEMOTAXIS PROTEIN MCPB"/>
    <property type="match status" value="1"/>
</dbReference>
<dbReference type="SMART" id="SM00304">
    <property type="entry name" value="HAMP"/>
    <property type="match status" value="1"/>
</dbReference>
<dbReference type="InterPro" id="IPR033479">
    <property type="entry name" value="dCache_1"/>
</dbReference>
<dbReference type="Proteomes" id="UP000001544">
    <property type="component" value="Plasmid pBpOF4-01"/>
</dbReference>
<evidence type="ECO:0000313" key="15">
    <source>
        <dbReference type="Proteomes" id="UP000001544"/>
    </source>
</evidence>
<dbReference type="GO" id="GO:0006935">
    <property type="term" value="P:chemotaxis"/>
    <property type="evidence" value="ECO:0007669"/>
    <property type="project" value="UniProtKB-KW"/>
</dbReference>
<dbReference type="KEGG" id="bpf:BpOF4_19984"/>
<dbReference type="eggNOG" id="COG0840">
    <property type="taxonomic scope" value="Bacteria"/>
</dbReference>
<feature type="transmembrane region" description="Helical" evidence="11">
    <location>
        <begin position="12"/>
        <end position="36"/>
    </location>
</feature>
<dbReference type="CDD" id="cd12913">
    <property type="entry name" value="PDC1_MCP_like"/>
    <property type="match status" value="1"/>
</dbReference>
<dbReference type="SMART" id="SM00283">
    <property type="entry name" value="MA"/>
    <property type="match status" value="1"/>
</dbReference>
<dbReference type="AlphaFoldDB" id="D3G0X0"/>
<dbReference type="CDD" id="cd06225">
    <property type="entry name" value="HAMP"/>
    <property type="match status" value="1"/>
</dbReference>
<evidence type="ECO:0000259" key="12">
    <source>
        <dbReference type="PROSITE" id="PS50111"/>
    </source>
</evidence>
<feature type="transmembrane region" description="Helical" evidence="11">
    <location>
        <begin position="279"/>
        <end position="302"/>
    </location>
</feature>
<comment type="similarity">
    <text evidence="9">Belongs to the methyl-accepting chemotaxis (MCP) protein family.</text>
</comment>
<dbReference type="CDD" id="cd11386">
    <property type="entry name" value="MCP_signal"/>
    <property type="match status" value="1"/>
</dbReference>
<dbReference type="Pfam" id="PF00015">
    <property type="entry name" value="MCPsignal"/>
    <property type="match status" value="1"/>
</dbReference>
<dbReference type="SUPFAM" id="SSF58104">
    <property type="entry name" value="Methyl-accepting chemotaxis protein (MCP) signaling domain"/>
    <property type="match status" value="1"/>
</dbReference>
<evidence type="ECO:0000256" key="2">
    <source>
        <dbReference type="ARBA" id="ARBA00022475"/>
    </source>
</evidence>
<dbReference type="Pfam" id="PF02743">
    <property type="entry name" value="dCache_1"/>
    <property type="match status" value="1"/>
</dbReference>
<dbReference type="Gene3D" id="3.30.450.20">
    <property type="entry name" value="PAS domain"/>
    <property type="match status" value="2"/>
</dbReference>
<evidence type="ECO:0000256" key="4">
    <source>
        <dbReference type="ARBA" id="ARBA00022500"/>
    </source>
</evidence>
<dbReference type="PROSITE" id="PS50885">
    <property type="entry name" value="HAMP"/>
    <property type="match status" value="1"/>
</dbReference>
<dbReference type="PROSITE" id="PS50111">
    <property type="entry name" value="CHEMOTAXIS_TRANSDUC_2"/>
    <property type="match status" value="1"/>
</dbReference>
<evidence type="ECO:0000256" key="5">
    <source>
        <dbReference type="ARBA" id="ARBA00022692"/>
    </source>
</evidence>
<keyword evidence="4" id="KW-0145">Chemotaxis</keyword>
<dbReference type="Gene3D" id="1.10.8.500">
    <property type="entry name" value="HAMP domain in histidine kinase"/>
    <property type="match status" value="1"/>
</dbReference>
<protein>
    <submittedName>
        <fullName evidence="14">Methyl-accepting chemotaxis protein (MCP) sensing heavy metals</fullName>
    </submittedName>
</protein>
<keyword evidence="15" id="KW-1185">Reference proteome</keyword>
<dbReference type="InterPro" id="IPR003660">
    <property type="entry name" value="HAMP_dom"/>
</dbReference>
<dbReference type="EMBL" id="CP001879">
    <property type="protein sequence ID" value="ADC51996.1"/>
    <property type="molecule type" value="Genomic_DNA"/>
</dbReference>
<evidence type="ECO:0000256" key="10">
    <source>
        <dbReference type="PROSITE-ProRule" id="PRU00284"/>
    </source>
</evidence>
<evidence type="ECO:0000259" key="13">
    <source>
        <dbReference type="PROSITE" id="PS50885"/>
    </source>
</evidence>
<sequence>MKGFMNVFKASLKMKLIISFAIILIVPSVIIGILAYNAAKDAVEDEIISAAAQKVDILDMIITDTIDPKMNDMNVFSESTTSDLYDGPESPELRERFSQYAALHPEATSIFVGTEEEGLFIQEPAVAMDPDYDPRERGWYSDAISNRGDIIISEPYIAAGTDDMVITISKAIQDGSGVVAVSVDLTHLQALVNSIQIGNQGYAILLDANQMYIAHPFEDGGSQATEPYYGSLYNQENGEFSYASDGDSKYMVFETNGTTGWKVAGTMFEEEVDQAAHPIFLTTIAVIAISVLLGAVAVYFIIRSIISPIRMLIDTAETVSRGDLTQKITVHSKDEIGQLGTAFNNMQSSLKELIHEVDSRTDLVAASAEQLTASSEETSAATSQVASSIQLVASSAENQTNGIDKNSQAVDEIAIGVGRIAESSMSVAELTQQATLQAEEGNEALQNTISQMNSIDASVAESNTMIRSLSDRSKEITSILDVITGISEQTNLLALNAAIEAARAGEHGKGFAVVAGEVRKLAEQSQDSAKQIFELIQGIQKDTDSSVQVMSKVTHNVKDGMTISQEAMDKFREILSSMRNITPQMQEVSATAEQMSAGVQEVNATASELASIATNNAATSEEVAATTEEQLAAMEEVATSAKSLSEMAEELKLLLSKFKI</sequence>
<evidence type="ECO:0000256" key="1">
    <source>
        <dbReference type="ARBA" id="ARBA00004651"/>
    </source>
</evidence>
<geneLocation type="plasmid" evidence="14 15">
    <name>pBpOF4-01</name>
</geneLocation>
<dbReference type="GO" id="GO:0005886">
    <property type="term" value="C:plasma membrane"/>
    <property type="evidence" value="ECO:0007669"/>
    <property type="project" value="UniProtKB-SubCell"/>
</dbReference>
<evidence type="ECO:0000256" key="3">
    <source>
        <dbReference type="ARBA" id="ARBA00022481"/>
    </source>
</evidence>
<keyword evidence="7 11" id="KW-0472">Membrane</keyword>